<dbReference type="GO" id="GO:0016787">
    <property type="term" value="F:hydrolase activity"/>
    <property type="evidence" value="ECO:0007669"/>
    <property type="project" value="UniProtKB-KW"/>
</dbReference>
<evidence type="ECO:0000313" key="1">
    <source>
        <dbReference type="EMBL" id="PNV57578.1"/>
    </source>
</evidence>
<dbReference type="MEROPS" id="S12.950"/>
<keyword evidence="1" id="KW-0378">Hydrolase</keyword>
<dbReference type="AlphaFoldDB" id="A0A0F4HAS3"/>
<name>A0A0F4HAS3_LIMFE</name>
<dbReference type="RefSeq" id="WP_012390909.1">
    <property type="nucleotide sequence ID" value="NZ_BJLV01000041.1"/>
</dbReference>
<dbReference type="PANTHER" id="PTHR43283:SF11">
    <property type="entry name" value="BETA-LACTAMASE-RELATED DOMAIN-CONTAINING PROTEIN"/>
    <property type="match status" value="1"/>
</dbReference>
<comment type="caution">
    <text evidence="1">The sequence shown here is derived from an EMBL/GenBank/DDBJ whole genome shotgun (WGS) entry which is preliminary data.</text>
</comment>
<protein>
    <submittedName>
        <fullName evidence="1">Serine hydrolase</fullName>
    </submittedName>
</protein>
<proteinExistence type="predicted"/>
<dbReference type="EMBL" id="POTQ01000015">
    <property type="protein sequence ID" value="PNV57578.1"/>
    <property type="molecule type" value="Genomic_DNA"/>
</dbReference>
<evidence type="ECO:0000313" key="2">
    <source>
        <dbReference type="Proteomes" id="UP000236514"/>
    </source>
</evidence>
<dbReference type="PANTHER" id="PTHR43283">
    <property type="entry name" value="BETA-LACTAMASE-RELATED"/>
    <property type="match status" value="1"/>
</dbReference>
<organism evidence="1 2">
    <name type="scientific">Limosilactobacillus fermentum</name>
    <name type="common">Lactobacillus fermentum</name>
    <dbReference type="NCBI Taxonomy" id="1613"/>
    <lineage>
        <taxon>Bacteria</taxon>
        <taxon>Bacillati</taxon>
        <taxon>Bacillota</taxon>
        <taxon>Bacilli</taxon>
        <taxon>Lactobacillales</taxon>
        <taxon>Lactobacillaceae</taxon>
        <taxon>Limosilactobacillus</taxon>
    </lineage>
</organism>
<dbReference type="Proteomes" id="UP000236514">
    <property type="component" value="Unassembled WGS sequence"/>
</dbReference>
<reference evidence="1 2" key="1">
    <citation type="submission" date="2018-01" db="EMBL/GenBank/DDBJ databases">
        <title>Draft genome sequence of the feruloyl esterase-producing strain Lactobacillus fermentum CRL 1446, isolated from artisanal goat milk cheese.</title>
        <authorList>
            <person name="Abeijon Mukdsi M.C."/>
            <person name="Saavedra L."/>
            <person name="Gauffin Cano M.P."/>
            <person name="Hebert E.M."/>
            <person name="Medina R.B."/>
        </authorList>
    </citation>
    <scope>NUCLEOTIDE SEQUENCE [LARGE SCALE GENOMIC DNA]</scope>
    <source>
        <strain evidence="1 2">CRL 1446</strain>
    </source>
</reference>
<dbReference type="InterPro" id="IPR001466">
    <property type="entry name" value="Beta-lactam-related"/>
</dbReference>
<dbReference type="InterPro" id="IPR012338">
    <property type="entry name" value="Beta-lactam/transpept-like"/>
</dbReference>
<gene>
    <name evidence="1" type="ORF">C1Y38_07565</name>
</gene>
<dbReference type="SUPFAM" id="SSF56601">
    <property type="entry name" value="beta-lactamase/transpeptidase-like"/>
    <property type="match status" value="1"/>
</dbReference>
<dbReference type="InterPro" id="IPR050789">
    <property type="entry name" value="Diverse_Enzym_Activities"/>
</dbReference>
<sequence>MQTYQTTQAQLRAMVDDGVVPGMSYCLFERDWQVEAVRGLAQIEPTPERLRPGMLYDLASLTKVVATVPVIAILLQSGRLSLDDPVSRYLPEFSNDQVKIYHLLTHSSAIGGYIKNRDDLDAKQLTTALLTNQTSGVNRDRLIRYADVNFIYLGWIAERILGQPIHVLARELVFAPLQMTQITDQPVATQTVPTSIDQRRGLLRGQVHDPKGAVLGSHCGSAGFFAPLTDLITFSRALVGTNLAGLLTEQTMAQLFSDQTRMVSPHLRGLGWKLVPNPATHRFLISHTGYTGTLLVLDRDHDRGLIMLTNRVHPRGQNNRYLDRRDQIIATYLREMGEN</sequence>
<dbReference type="Gene3D" id="3.40.710.10">
    <property type="entry name" value="DD-peptidase/beta-lactamase superfamily"/>
    <property type="match status" value="1"/>
</dbReference>
<dbReference type="Pfam" id="PF00144">
    <property type="entry name" value="Beta-lactamase"/>
    <property type="match status" value="1"/>
</dbReference>
<accession>A0A0F4HAS3</accession>